<comment type="cofactor">
    <cofactor evidence="12">
        <name>[4Fe-4S] cluster</name>
        <dbReference type="ChEBI" id="CHEBI:49883"/>
    </cofactor>
    <text evidence="12">Binds 3 [4Fe-4S] clusters per subunit.</text>
</comment>
<keyword evidence="6 9" id="KW-0560">Oxidoreductase</keyword>
<dbReference type="GO" id="GO:0022900">
    <property type="term" value="P:electron transport chain"/>
    <property type="evidence" value="ECO:0007669"/>
    <property type="project" value="InterPro"/>
</dbReference>
<dbReference type="GO" id="GO:0006979">
    <property type="term" value="P:response to oxidative stress"/>
    <property type="evidence" value="ECO:0007669"/>
    <property type="project" value="TreeGrafter"/>
</dbReference>
<dbReference type="Pfam" id="PF01855">
    <property type="entry name" value="POR_N"/>
    <property type="match status" value="1"/>
</dbReference>
<dbReference type="SUPFAM" id="SSF53323">
    <property type="entry name" value="Pyruvate-ferredoxin oxidoreductase, PFOR, domain III"/>
    <property type="match status" value="1"/>
</dbReference>
<dbReference type="InterPro" id="IPR011895">
    <property type="entry name" value="Pyrv_flavodox_OxRed"/>
</dbReference>
<feature type="binding site" evidence="10">
    <location>
        <position position="838"/>
    </location>
    <ligand>
        <name>thiamine diphosphate</name>
        <dbReference type="ChEBI" id="CHEBI:58937"/>
    </ligand>
</feature>
<dbReference type="InterPro" id="IPR017900">
    <property type="entry name" value="4Fe4S_Fe_S_CS"/>
</dbReference>
<feature type="site" description="Important for catalytic activity" evidence="11">
    <location>
        <position position="64"/>
    </location>
</feature>
<dbReference type="PANTHER" id="PTHR32154:SF0">
    <property type="entry name" value="PYRUVATE-FLAVODOXIN OXIDOREDUCTASE-RELATED"/>
    <property type="match status" value="1"/>
</dbReference>
<keyword evidence="2 9" id="KW-0813">Transport</keyword>
<feature type="binding site" evidence="12">
    <location>
        <position position="813"/>
    </location>
    <ligand>
        <name>[4Fe-4S] cluster</name>
        <dbReference type="ChEBI" id="CHEBI:49883"/>
        <label>3</label>
    </ligand>
</feature>
<dbReference type="NCBIfam" id="TIGR02176">
    <property type="entry name" value="pyruv_ox_red"/>
    <property type="match status" value="1"/>
</dbReference>
<feature type="binding site" evidence="10">
    <location>
        <position position="64"/>
    </location>
    <ligand>
        <name>thiamine diphosphate</name>
        <dbReference type="ChEBI" id="CHEBI:58937"/>
    </ligand>
</feature>
<dbReference type="InterPro" id="IPR009014">
    <property type="entry name" value="Transketo_C/PFOR_II"/>
</dbReference>
<dbReference type="Pfam" id="PF12838">
    <property type="entry name" value="Fer4_7"/>
    <property type="match status" value="1"/>
</dbReference>
<dbReference type="AlphaFoldDB" id="A0A3E2BMQ1"/>
<dbReference type="PANTHER" id="PTHR32154">
    <property type="entry name" value="PYRUVATE-FLAVODOXIN OXIDOREDUCTASE-RELATED"/>
    <property type="match status" value="1"/>
</dbReference>
<feature type="binding site" evidence="12">
    <location>
        <position position="751"/>
    </location>
    <ligand>
        <name>[4Fe-4S] cluster</name>
        <dbReference type="ChEBI" id="CHEBI:49883"/>
        <label>1</label>
    </ligand>
</feature>
<feature type="binding site" evidence="10">
    <location>
        <begin position="996"/>
        <end position="1001"/>
    </location>
    <ligand>
        <name>thiamine diphosphate</name>
        <dbReference type="ChEBI" id="CHEBI:58937"/>
    </ligand>
</feature>
<dbReference type="SUPFAM" id="SSF54862">
    <property type="entry name" value="4Fe-4S ferredoxins"/>
    <property type="match status" value="1"/>
</dbReference>
<keyword evidence="8 12" id="KW-0411">Iron-sulfur</keyword>
<evidence type="ECO:0000256" key="1">
    <source>
        <dbReference type="ARBA" id="ARBA00009032"/>
    </source>
</evidence>
<dbReference type="Gene3D" id="3.30.70.20">
    <property type="match status" value="1"/>
</dbReference>
<keyword evidence="3 12" id="KW-0004">4Fe-4S</keyword>
<dbReference type="GO" id="GO:0005506">
    <property type="term" value="F:iron ion binding"/>
    <property type="evidence" value="ECO:0007669"/>
    <property type="project" value="InterPro"/>
</dbReference>
<feature type="binding site" evidence="12">
    <location>
        <position position="810"/>
    </location>
    <ligand>
        <name>[4Fe-4S] cluster</name>
        <dbReference type="ChEBI" id="CHEBI:49883"/>
        <label>3</label>
    </ligand>
</feature>
<sequence>MAKTFKAIDGNTAATHVAYAYSEVAAIYPITPSSTMGEMADEWSAQGRKNIFGQKVEVVEMQSEAGAAGAVHGSLSAGCLTTTFTASQGLMLMLPNMHKIAGELLPTVFHVSARSLACQSLSIFGDHSDVMAARNTGFAMVCSGSVQEIMDLAIVCHLASLKSKVPFLHFFDGFRTSSEVQKIEVVPYETLAELFEPKYLEDFRQRALNPEKPMMKVGAQNPDVYFQGRETVNKYYAATPGIVQEYMDKVARVTGRQYHLFDYFGAPDADRVIVIMGSGAETVEETIDYLNQHGYKVGLVKVRLYRPFSAEAFRAVIPQTVKKIAVLDRTKEPGAIGEPLYLDVVTALFGRDIRIIGGRYGLSSKEFTPAMVKAVYDHLNGPAFHGFTVGIEDDVSGTSLPVGQVLETEPAGTVRCKFWGYGSDGTVGANKNSITIIGDNTDLYAQGYFEYDSKKSGGVTISHLRFGKHPIKSEYLLNTVDFVALHKPAYIGRYDVLEGLREGGTFLLNSPWKKEEVFEHLTEDMQKTIIQKKIKVYNIDAFRIAGEVGLKNRINTIMQVCFFKISGVLPEAEAIDLIKKAIYKTYHKKGEDVVKMNMAAVDKALEALEEVPVPSRITKSAPVPRLIPEEASDFARNVIEPIMHFKGNIIPVSKMPDDGRIPTDTAKLEKRGIAELVPRWLPDKCIQCNQCALVCPHAAIRAKQILPADLKDAPANFNTLVSNTKNDKDLRYRLQVYIEDCVGCGVCVETCPAKEKALVMVPIEEERAAGQNANEKFFESLPDSHLDGVKIDTIKGSQFLTPLFEFSGACAGCGETPYIKLATQLFGDRMIIANATGCSSIYGGTFPVSPYAKNKEGKGPAWANSLFEDNAEYGFGMRLAVDTIRRQLWTSLNAALEAGTLPELVEALQKMKELWNDRGDQAKATARKIRELLPKALARNDAAKPYLTRVAELQDYLVDKSVWCIGGDGWAYDIGYGGLDHVVAMNRNVNLLVLDTEVYSNTGGQASKATPTGSRAKFASSGKKTVKKDLGRMAMSYGYVYVASVALGANMNQCLKAFLEAEAYDGPSLIIAYSPCINHGIDMSKSIQEEKLAVDTGYWILYRYNPLLAREGKNPFILDSKEPKMEYEAFLKNEIRYRSVLQDYPEIARELFAQAAQEAKKRFEYYKKLAEG</sequence>
<dbReference type="EMBL" id="QUAH01000005">
    <property type="protein sequence ID" value="RFT16043.1"/>
    <property type="molecule type" value="Genomic_DNA"/>
</dbReference>
<evidence type="ECO:0000313" key="14">
    <source>
        <dbReference type="EMBL" id="RFT16043.1"/>
    </source>
</evidence>
<dbReference type="InterPro" id="IPR029061">
    <property type="entry name" value="THDP-binding"/>
</dbReference>
<feature type="binding site" evidence="12">
    <location>
        <position position="691"/>
    </location>
    <ligand>
        <name>[4Fe-4S] cluster</name>
        <dbReference type="ChEBI" id="CHEBI:49883"/>
        <label>1</label>
    </ligand>
</feature>
<feature type="binding site" evidence="12">
    <location>
        <position position="838"/>
    </location>
    <ligand>
        <name>[4Fe-4S] cluster</name>
        <dbReference type="ChEBI" id="CHEBI:49883"/>
        <label>3</label>
    </ligand>
</feature>
<evidence type="ECO:0000256" key="11">
    <source>
        <dbReference type="PIRSR" id="PIRSR000159-2"/>
    </source>
</evidence>
<evidence type="ECO:0000256" key="3">
    <source>
        <dbReference type="ARBA" id="ARBA00022485"/>
    </source>
</evidence>
<feature type="site" description="Important for catalytic activity" evidence="11">
    <location>
        <position position="31"/>
    </location>
</feature>
<evidence type="ECO:0000256" key="10">
    <source>
        <dbReference type="PIRSR" id="PIRSR000159-1"/>
    </source>
</evidence>
<dbReference type="InterPro" id="IPR050722">
    <property type="entry name" value="Pyruvate:ferred/Flavod_OxRd"/>
</dbReference>
<dbReference type="InterPro" id="IPR011766">
    <property type="entry name" value="TPP_enzyme_TPP-bd"/>
</dbReference>
<dbReference type="InterPro" id="IPR019752">
    <property type="entry name" value="Pyrv/ketoisovalerate_OxRed_cat"/>
</dbReference>
<feature type="binding site" evidence="12">
    <location>
        <position position="741"/>
    </location>
    <ligand>
        <name>[4Fe-4S] cluster</name>
        <dbReference type="ChEBI" id="CHEBI:49883"/>
        <label>2</label>
    </ligand>
</feature>
<dbReference type="InterPro" id="IPR019456">
    <property type="entry name" value="Pyrv-flavodox_OxRtase_EKR"/>
</dbReference>
<feature type="binding site" evidence="12">
    <location>
        <position position="685"/>
    </location>
    <ligand>
        <name>[4Fe-4S] cluster</name>
        <dbReference type="ChEBI" id="CHEBI:49883"/>
        <label>1</label>
    </ligand>
</feature>
<name>A0A3E2BMQ1_9BACT</name>
<evidence type="ECO:0000256" key="7">
    <source>
        <dbReference type="ARBA" id="ARBA00023004"/>
    </source>
</evidence>
<dbReference type="Gene3D" id="3.40.50.970">
    <property type="match status" value="2"/>
</dbReference>
<dbReference type="Pfam" id="PF17147">
    <property type="entry name" value="PFOR_II"/>
    <property type="match status" value="1"/>
</dbReference>
<keyword evidence="5 9" id="KW-0249">Electron transport</keyword>
<dbReference type="Gene3D" id="4.10.780.10">
    <property type="entry name" value="Pyruvate-flavodoxin oxidoreductase, EKR domain"/>
    <property type="match status" value="1"/>
</dbReference>
<keyword evidence="4 12" id="KW-0479">Metal-binding</keyword>
<dbReference type="GO" id="GO:0051539">
    <property type="term" value="F:4 iron, 4 sulfur cluster binding"/>
    <property type="evidence" value="ECO:0007669"/>
    <property type="project" value="UniProtKB-KW"/>
</dbReference>
<dbReference type="InterPro" id="IPR033412">
    <property type="entry name" value="PFOR_II"/>
</dbReference>
<evidence type="ECO:0000256" key="4">
    <source>
        <dbReference type="ARBA" id="ARBA00022723"/>
    </source>
</evidence>
<evidence type="ECO:0000256" key="5">
    <source>
        <dbReference type="ARBA" id="ARBA00022982"/>
    </source>
</evidence>
<accession>A0A3E2BMQ1</accession>
<dbReference type="CDD" id="cd07034">
    <property type="entry name" value="TPP_PYR_PFOR_IOR-alpha_like"/>
    <property type="match status" value="1"/>
</dbReference>
<dbReference type="Pfam" id="PF01558">
    <property type="entry name" value="POR"/>
    <property type="match status" value="1"/>
</dbReference>
<dbReference type="CDD" id="cd03377">
    <property type="entry name" value="TPP_PFOR_PNO"/>
    <property type="match status" value="1"/>
</dbReference>
<feature type="binding site" evidence="12">
    <location>
        <position position="688"/>
    </location>
    <ligand>
        <name>[4Fe-4S] cluster</name>
        <dbReference type="ChEBI" id="CHEBI:49883"/>
        <label>1</label>
    </ligand>
</feature>
<comment type="caution">
    <text evidence="14">The sequence shown here is derived from an EMBL/GenBank/DDBJ whole genome shotgun (WGS) entry which is preliminary data.</text>
</comment>
<reference evidence="14 15" key="1">
    <citation type="submission" date="2018-08" db="EMBL/GenBank/DDBJ databases">
        <title>Genome analysis of the thermophilic bacterium of the candidate phylum Aminicenantes from deep subsurface aquifer revealed its physiology and ecological role.</title>
        <authorList>
            <person name="Kadnikov V.V."/>
            <person name="Mardanov A.V."/>
            <person name="Beletsky A.V."/>
            <person name="Karnachuk O.V."/>
            <person name="Ravin N.V."/>
        </authorList>
    </citation>
    <scope>NUCLEOTIDE SEQUENCE [LARGE SCALE GENOMIC DNA]</scope>
    <source>
        <strain evidence="14">BY38</strain>
    </source>
</reference>
<dbReference type="FunFam" id="3.40.50.970:FF:000012">
    <property type="entry name" value="Pyruvate:ferredoxin (Flavodoxin) oxidoreductase"/>
    <property type="match status" value="1"/>
</dbReference>
<feature type="domain" description="4Fe-4S ferredoxin-type" evidence="13">
    <location>
        <begin position="732"/>
        <end position="763"/>
    </location>
</feature>
<dbReference type="PROSITE" id="PS51379">
    <property type="entry name" value="4FE4S_FER_2"/>
    <property type="match status" value="2"/>
</dbReference>
<feature type="binding site" evidence="10">
    <location>
        <begin position="967"/>
        <end position="970"/>
    </location>
    <ligand>
        <name>thiamine diphosphate</name>
        <dbReference type="ChEBI" id="CHEBI:58937"/>
    </ligand>
</feature>
<feature type="binding site" evidence="12">
    <location>
        <position position="744"/>
    </location>
    <ligand>
        <name>[4Fe-4S] cluster</name>
        <dbReference type="ChEBI" id="CHEBI:49883"/>
        <label>2</label>
    </ligand>
</feature>
<dbReference type="FunFam" id="3.40.50.970:FF:000041">
    <property type="entry name" value="Pyruvate:ferredoxin (Flavodoxin) oxidoreductase"/>
    <property type="match status" value="1"/>
</dbReference>
<dbReference type="SMART" id="SM00890">
    <property type="entry name" value="EKR"/>
    <property type="match status" value="1"/>
</dbReference>
<dbReference type="SUPFAM" id="SSF52518">
    <property type="entry name" value="Thiamin diphosphate-binding fold (THDP-binding)"/>
    <property type="match status" value="2"/>
</dbReference>
<protein>
    <submittedName>
        <fullName evidence="14">Pyruvate-flavodoxin oxidoreductase</fullName>
    </submittedName>
</protein>
<dbReference type="InterPro" id="IPR002880">
    <property type="entry name" value="Pyrv_Fd/Flavodoxin_OxRdtase_N"/>
</dbReference>
<evidence type="ECO:0000256" key="8">
    <source>
        <dbReference type="ARBA" id="ARBA00023014"/>
    </source>
</evidence>
<feature type="site" description="Important for catalytic activity" evidence="11">
    <location>
        <position position="1001"/>
    </location>
</feature>
<feature type="binding site" evidence="10">
    <location>
        <position position="815"/>
    </location>
    <ligand>
        <name>thiamine diphosphate</name>
        <dbReference type="ChEBI" id="CHEBI:58937"/>
    </ligand>
</feature>
<dbReference type="Gene3D" id="3.40.50.920">
    <property type="match status" value="1"/>
</dbReference>
<dbReference type="Pfam" id="PF10371">
    <property type="entry name" value="EKR"/>
    <property type="match status" value="1"/>
</dbReference>
<evidence type="ECO:0000313" key="15">
    <source>
        <dbReference type="Proteomes" id="UP000257323"/>
    </source>
</evidence>
<dbReference type="Proteomes" id="UP000257323">
    <property type="component" value="Unassembled WGS sequence"/>
</dbReference>
<feature type="domain" description="4Fe-4S ferredoxin-type" evidence="13">
    <location>
        <begin position="676"/>
        <end position="705"/>
    </location>
</feature>
<evidence type="ECO:0000256" key="6">
    <source>
        <dbReference type="ARBA" id="ARBA00023002"/>
    </source>
</evidence>
<gene>
    <name evidence="14" type="ORF">OP8BY_2049</name>
</gene>
<dbReference type="SUPFAM" id="SSF52922">
    <property type="entry name" value="TK C-terminal domain-like"/>
    <property type="match status" value="1"/>
</dbReference>
<evidence type="ECO:0000259" key="13">
    <source>
        <dbReference type="PROSITE" id="PS51379"/>
    </source>
</evidence>
<feature type="binding site" evidence="12">
    <location>
        <position position="1076"/>
    </location>
    <ligand>
        <name>[4Fe-4S] cluster</name>
        <dbReference type="ChEBI" id="CHEBI:49883"/>
        <label>3</label>
    </ligand>
</feature>
<keyword evidence="7 12" id="KW-0408">Iron</keyword>
<comment type="similarity">
    <text evidence="1 9">Belongs to the pyruvate:ferredoxin/flavodoxin oxidoreductase family.</text>
</comment>
<feature type="binding site" evidence="10">
    <location>
        <position position="114"/>
    </location>
    <ligand>
        <name>pyruvate</name>
        <dbReference type="ChEBI" id="CHEBI:15361"/>
    </ligand>
</feature>
<dbReference type="FunFam" id="3.40.920.10:FF:000001">
    <property type="entry name" value="Pyruvate:ferredoxin (Flavodoxin) oxidoreductase"/>
    <property type="match status" value="1"/>
</dbReference>
<keyword evidence="14" id="KW-0670">Pyruvate</keyword>
<feature type="binding site" evidence="10">
    <location>
        <position position="31"/>
    </location>
    <ligand>
        <name>pyruvate</name>
        <dbReference type="ChEBI" id="CHEBI:15361"/>
    </ligand>
</feature>
<evidence type="ECO:0000256" key="9">
    <source>
        <dbReference type="PIRNR" id="PIRNR000159"/>
    </source>
</evidence>
<dbReference type="GO" id="GO:0030976">
    <property type="term" value="F:thiamine pyrophosphate binding"/>
    <property type="evidence" value="ECO:0007669"/>
    <property type="project" value="InterPro"/>
</dbReference>
<dbReference type="Gene3D" id="3.40.920.10">
    <property type="entry name" value="Pyruvate-ferredoxin oxidoreductase, PFOR, domain III"/>
    <property type="match status" value="1"/>
</dbReference>
<dbReference type="FunFam" id="3.30.70.20:FF:000022">
    <property type="entry name" value="Pyruvate:ferredoxin (Flavodoxin) oxidoreductase"/>
    <property type="match status" value="1"/>
</dbReference>
<dbReference type="GO" id="GO:0016903">
    <property type="term" value="F:oxidoreductase activity, acting on the aldehyde or oxo group of donors"/>
    <property type="evidence" value="ECO:0007669"/>
    <property type="project" value="InterPro"/>
</dbReference>
<dbReference type="InterPro" id="IPR002869">
    <property type="entry name" value="Pyrv_flavodox_OxRed_cen"/>
</dbReference>
<feature type="binding site" evidence="12">
    <location>
        <position position="695"/>
    </location>
    <ligand>
        <name>[4Fe-4S] cluster</name>
        <dbReference type="ChEBI" id="CHEBI:49883"/>
        <label>2</label>
    </ligand>
</feature>
<dbReference type="InterPro" id="IPR037112">
    <property type="entry name" value="Pyrv-flavodox_OxR_EKR_sf"/>
</dbReference>
<feature type="binding site" evidence="12">
    <location>
        <position position="747"/>
    </location>
    <ligand>
        <name>[4Fe-4S] cluster</name>
        <dbReference type="ChEBI" id="CHEBI:49883"/>
        <label>2</label>
    </ligand>
</feature>
<proteinExistence type="inferred from homology"/>
<dbReference type="PROSITE" id="PS00198">
    <property type="entry name" value="4FE4S_FER_1"/>
    <property type="match status" value="2"/>
</dbReference>
<dbReference type="FunFam" id="3.40.50.920:FF:000007">
    <property type="entry name" value="Pyruvate:ferredoxin (Flavodoxin) oxidoreductase"/>
    <property type="match status" value="1"/>
</dbReference>
<organism evidence="14 15">
    <name type="scientific">Candidatus Saccharicenans subterraneus</name>
    <dbReference type="NCBI Taxonomy" id="2508984"/>
    <lineage>
        <taxon>Bacteria</taxon>
        <taxon>Candidatus Aminicenantota</taxon>
        <taxon>Candidatus Aminicenantia</taxon>
        <taxon>Candidatus Aminicenantales</taxon>
        <taxon>Candidatus Saccharicenantaceae</taxon>
        <taxon>Candidatus Saccharicenans</taxon>
    </lineage>
</organism>
<feature type="site" description="Important for catalytic activity" evidence="11">
    <location>
        <position position="114"/>
    </location>
</feature>
<dbReference type="Pfam" id="PF02775">
    <property type="entry name" value="TPP_enzyme_C"/>
    <property type="match status" value="1"/>
</dbReference>
<dbReference type="PIRSF" id="PIRSF000159">
    <property type="entry name" value="NifJ"/>
    <property type="match status" value="1"/>
</dbReference>
<evidence type="ECO:0000256" key="2">
    <source>
        <dbReference type="ARBA" id="ARBA00022448"/>
    </source>
</evidence>
<evidence type="ECO:0000256" key="12">
    <source>
        <dbReference type="PIRSR" id="PIRSR000159-50"/>
    </source>
</evidence>
<dbReference type="InterPro" id="IPR017896">
    <property type="entry name" value="4Fe4S_Fe-S-bd"/>
</dbReference>